<comment type="caution">
    <text evidence="2">The sequence shown here is derived from an EMBL/GenBank/DDBJ whole genome shotgun (WGS) entry which is preliminary data.</text>
</comment>
<reference evidence="2 3" key="1">
    <citation type="submission" date="2020-06" db="EMBL/GenBank/DDBJ databases">
        <title>Actinomadura xiongansis sp. nov., isolated from soil of Baiyangdian.</title>
        <authorList>
            <person name="Zhang X."/>
        </authorList>
    </citation>
    <scope>NUCLEOTIDE SEQUENCE [LARGE SCALE GENOMIC DNA]</scope>
    <source>
        <strain evidence="2 3">HBUM206468</strain>
    </source>
</reference>
<dbReference type="InterPro" id="IPR050148">
    <property type="entry name" value="Terpene_synthase-like"/>
</dbReference>
<proteinExistence type="predicted"/>
<dbReference type="Gene3D" id="1.50.10.20">
    <property type="match status" value="1"/>
</dbReference>
<dbReference type="Pfam" id="PF13243">
    <property type="entry name" value="SQHop_cyclase_C"/>
    <property type="match status" value="1"/>
</dbReference>
<feature type="domain" description="Squalene cyclase C-terminal" evidence="1">
    <location>
        <begin position="402"/>
        <end position="483"/>
    </location>
</feature>
<protein>
    <recommendedName>
        <fullName evidence="1">Squalene cyclase C-terminal domain-containing protein</fullName>
    </recommendedName>
</protein>
<name>A0ABR7LY98_9ACTN</name>
<accession>A0ABR7LY98</accession>
<dbReference type="Proteomes" id="UP000805614">
    <property type="component" value="Unassembled WGS sequence"/>
</dbReference>
<dbReference type="SUPFAM" id="SSF48239">
    <property type="entry name" value="Terpenoid cyclases/Protein prenyltransferases"/>
    <property type="match status" value="1"/>
</dbReference>
<gene>
    <name evidence="2" type="ORF">HKK74_30715</name>
</gene>
<dbReference type="Gene3D" id="1.50.10.160">
    <property type="match status" value="1"/>
</dbReference>
<sequence length="556" mass="58722">MSRTGGVPGAAGRFQQWLLRARRLLGNTVTAGVRTAGDGRLVDFTVAARHLVGGLMERPTGRVSASVYETGRLVTLAPWLTGHTERLRFLLETQRPDGAWVSPLPAYALIPTLSATEALLSTLRKPDPHGHAGVPRAESEKAAGRGLAILSRWLDGTHALELPDMPAAEHIAPVLINMINQHLRHEGVRLQSSPGLDGSTVEKVQALLARGGQVPQKFLHALEIAQEAARGAPSVRPEPTGSVGASPAATAAWLGDHESADWGGSARRFLESAARRDGGPVPTAIPIANFERAWVLSWLASAGIELAVPPEMISELRSALGPNGASAGAGLPADADTSAGVLYALSLHGAPQSPDLLWAYETETHFCTWQGENGRSVTTNAHVLEAFGHHLQSTGGGESAGRYQATVAKVSSWLCAQQGDDGGWRDRWHASPYYATVCAALALHRFGGAASAPAVERAVRWVVGTQRPDGSWGRWGGTAEETAYALQVLVLTGGGASEETARAATRGGGYLRSVAESAMEANNPPLWHDKDLYCPIAVVRAAVLAALHLTRRNVLA</sequence>
<evidence type="ECO:0000313" key="2">
    <source>
        <dbReference type="EMBL" id="MBC6469835.1"/>
    </source>
</evidence>
<organism evidence="2 3">
    <name type="scientific">Actinomadura alba</name>
    <dbReference type="NCBI Taxonomy" id="406431"/>
    <lineage>
        <taxon>Bacteria</taxon>
        <taxon>Bacillati</taxon>
        <taxon>Actinomycetota</taxon>
        <taxon>Actinomycetes</taxon>
        <taxon>Streptosporangiales</taxon>
        <taxon>Thermomonosporaceae</taxon>
        <taxon>Actinomadura</taxon>
    </lineage>
</organism>
<dbReference type="EMBL" id="JABVEC010000032">
    <property type="protein sequence ID" value="MBC6469835.1"/>
    <property type="molecule type" value="Genomic_DNA"/>
</dbReference>
<dbReference type="InterPro" id="IPR008930">
    <property type="entry name" value="Terpenoid_cyclase/PrenylTrfase"/>
</dbReference>
<dbReference type="InterPro" id="IPR032696">
    <property type="entry name" value="SQ_cyclase_C"/>
</dbReference>
<keyword evidence="3" id="KW-1185">Reference proteome</keyword>
<dbReference type="PANTHER" id="PTHR31739:SF25">
    <property type="entry name" value="(E,E)-GERANYLLINALOOL SYNTHASE"/>
    <property type="match status" value="1"/>
</dbReference>
<evidence type="ECO:0000313" key="3">
    <source>
        <dbReference type="Proteomes" id="UP000805614"/>
    </source>
</evidence>
<evidence type="ECO:0000259" key="1">
    <source>
        <dbReference type="Pfam" id="PF13243"/>
    </source>
</evidence>
<dbReference type="PANTHER" id="PTHR31739">
    <property type="entry name" value="ENT-COPALYL DIPHOSPHATE SYNTHASE, CHLOROPLASTIC"/>
    <property type="match status" value="1"/>
</dbReference>